<keyword evidence="1 3" id="KW-0963">Cytoplasm</keyword>
<organism evidence="5 6">
    <name type="scientific">Pontivivens insulae</name>
    <dbReference type="NCBI Taxonomy" id="1639689"/>
    <lineage>
        <taxon>Bacteria</taxon>
        <taxon>Pseudomonadati</taxon>
        <taxon>Pseudomonadota</taxon>
        <taxon>Alphaproteobacteria</taxon>
        <taxon>Rhodobacterales</taxon>
        <taxon>Paracoccaceae</taxon>
        <taxon>Pontivivens</taxon>
    </lineage>
</organism>
<evidence type="ECO:0000256" key="1">
    <source>
        <dbReference type="ARBA" id="ARBA00022490"/>
    </source>
</evidence>
<dbReference type="PANTHER" id="PTHR30308">
    <property type="entry name" value="TMRNA-BINDING COMPONENT OF TRANS-TRANSLATION TAGGING COMPLEX"/>
    <property type="match status" value="1"/>
</dbReference>
<sequence length="158" mass="18090">MAQKKNADPNSKLVAENRKARYNYAVEDTLECGIVLEGSEVKSLREGGANIAESYASVENGELWLINSYVAPFKQAKTFGHEERRHRKLLVSKRELAKLWQGVGREGMTLVPLKMYFNERGMAKLLLGLAKGKKVADKRDTEKKRDWQRQKARLLRQN</sequence>
<dbReference type="InterPro" id="IPR020081">
    <property type="entry name" value="SsrA-bd_prot_CS"/>
</dbReference>
<evidence type="ECO:0000256" key="3">
    <source>
        <dbReference type="HAMAP-Rule" id="MF_00023"/>
    </source>
</evidence>
<dbReference type="PROSITE" id="PS01317">
    <property type="entry name" value="SSRP"/>
    <property type="match status" value="1"/>
</dbReference>
<dbReference type="InterPro" id="IPR000037">
    <property type="entry name" value="SsrA-bd_prot"/>
</dbReference>
<proteinExistence type="inferred from homology"/>
<dbReference type="Pfam" id="PF01668">
    <property type="entry name" value="SmpB"/>
    <property type="match status" value="1"/>
</dbReference>
<dbReference type="GO" id="GO:0003723">
    <property type="term" value="F:RNA binding"/>
    <property type="evidence" value="ECO:0007669"/>
    <property type="project" value="UniProtKB-UniRule"/>
</dbReference>
<comment type="subcellular location">
    <subcellularLocation>
        <location evidence="3">Cytoplasm</location>
    </subcellularLocation>
    <text evidence="3">The tmRNA-SmpB complex associates with stalled 70S ribosomes.</text>
</comment>
<dbReference type="OrthoDB" id="9805462at2"/>
<dbReference type="HAMAP" id="MF_00023">
    <property type="entry name" value="SmpB"/>
    <property type="match status" value="1"/>
</dbReference>
<keyword evidence="6" id="KW-1185">Reference proteome</keyword>
<dbReference type="CDD" id="cd09294">
    <property type="entry name" value="SmpB"/>
    <property type="match status" value="1"/>
</dbReference>
<feature type="compositionally biased region" description="Basic and acidic residues" evidence="4">
    <location>
        <begin position="137"/>
        <end position="149"/>
    </location>
</feature>
<dbReference type="EMBL" id="OMKW01000004">
    <property type="protein sequence ID" value="SPF30802.1"/>
    <property type="molecule type" value="Genomic_DNA"/>
</dbReference>
<dbReference type="NCBIfam" id="NF003843">
    <property type="entry name" value="PRK05422.1"/>
    <property type="match status" value="1"/>
</dbReference>
<dbReference type="RefSeq" id="WP_108783502.1">
    <property type="nucleotide sequence ID" value="NZ_OMKW01000004.1"/>
</dbReference>
<dbReference type="SUPFAM" id="SSF74982">
    <property type="entry name" value="Small protein B (SmpB)"/>
    <property type="match status" value="1"/>
</dbReference>
<dbReference type="GO" id="GO:0070930">
    <property type="term" value="P:trans-translation-dependent protein tagging"/>
    <property type="evidence" value="ECO:0007669"/>
    <property type="project" value="TreeGrafter"/>
</dbReference>
<dbReference type="AlphaFoldDB" id="A0A2R8AF14"/>
<feature type="region of interest" description="Disordered" evidence="4">
    <location>
        <begin position="137"/>
        <end position="158"/>
    </location>
</feature>
<dbReference type="Proteomes" id="UP000244932">
    <property type="component" value="Unassembled WGS sequence"/>
</dbReference>
<gene>
    <name evidence="3 5" type="primary">smpB</name>
    <name evidence="5" type="ORF">POI8812_03146</name>
</gene>
<dbReference type="GO" id="GO:0005829">
    <property type="term" value="C:cytosol"/>
    <property type="evidence" value="ECO:0007669"/>
    <property type="project" value="TreeGrafter"/>
</dbReference>
<accession>A0A2R8AF14</accession>
<comment type="function">
    <text evidence="3">Required for rescue of stalled ribosomes mediated by trans-translation. Binds to transfer-messenger RNA (tmRNA), required for stable association of tmRNA with ribosomes. tmRNA and SmpB together mimic tRNA shape, replacing the anticodon stem-loop with SmpB. tmRNA is encoded by the ssrA gene; the 2 termini fold to resemble tRNA(Ala) and it encodes a 'tag peptide', a short internal open reading frame. During trans-translation Ala-aminoacylated tmRNA acts like a tRNA, entering the A-site of stalled ribosomes, displacing the stalled mRNA. The ribosome then switches to translate the ORF on the tmRNA; the nascent peptide is terminated with the 'tag peptide' encoded by the tmRNA and targeted for degradation. The ribosome is freed to recommence translation, which seems to be the essential function of trans-translation.</text>
</comment>
<dbReference type="GO" id="GO:0070929">
    <property type="term" value="P:trans-translation"/>
    <property type="evidence" value="ECO:0007669"/>
    <property type="project" value="UniProtKB-UniRule"/>
</dbReference>
<dbReference type="Gene3D" id="2.40.280.10">
    <property type="match status" value="1"/>
</dbReference>
<reference evidence="5 6" key="1">
    <citation type="submission" date="2018-03" db="EMBL/GenBank/DDBJ databases">
        <authorList>
            <person name="Keele B.F."/>
        </authorList>
    </citation>
    <scope>NUCLEOTIDE SEQUENCE [LARGE SCALE GENOMIC DNA]</scope>
    <source>
        <strain evidence="5 6">CeCT 8812</strain>
    </source>
</reference>
<evidence type="ECO:0000256" key="2">
    <source>
        <dbReference type="ARBA" id="ARBA00022884"/>
    </source>
</evidence>
<dbReference type="InterPro" id="IPR023620">
    <property type="entry name" value="SmpB"/>
</dbReference>
<name>A0A2R8AF14_9RHOB</name>
<evidence type="ECO:0000313" key="5">
    <source>
        <dbReference type="EMBL" id="SPF30802.1"/>
    </source>
</evidence>
<evidence type="ECO:0000313" key="6">
    <source>
        <dbReference type="Proteomes" id="UP000244932"/>
    </source>
</evidence>
<comment type="similarity">
    <text evidence="3">Belongs to the SmpB family.</text>
</comment>
<protein>
    <recommendedName>
        <fullName evidence="3">SsrA-binding protein</fullName>
    </recommendedName>
    <alternativeName>
        <fullName evidence="3">Small protein B</fullName>
    </alternativeName>
</protein>
<dbReference type="PANTHER" id="PTHR30308:SF2">
    <property type="entry name" value="SSRA-BINDING PROTEIN"/>
    <property type="match status" value="1"/>
</dbReference>
<dbReference type="NCBIfam" id="TIGR00086">
    <property type="entry name" value="smpB"/>
    <property type="match status" value="1"/>
</dbReference>
<keyword evidence="2 3" id="KW-0694">RNA-binding</keyword>
<evidence type="ECO:0000256" key="4">
    <source>
        <dbReference type="SAM" id="MobiDB-lite"/>
    </source>
</evidence>